<dbReference type="OrthoDB" id="2419035at2759"/>
<keyword evidence="1" id="KW-0175">Coiled coil</keyword>
<evidence type="ECO:0000256" key="2">
    <source>
        <dbReference type="SAM" id="MobiDB-lite"/>
    </source>
</evidence>
<feature type="coiled-coil region" evidence="1">
    <location>
        <begin position="515"/>
        <end position="556"/>
    </location>
</feature>
<sequence length="613" mass="67588">MDKNHQSARSVTSVGRSDNPGEMLAGPLEYAWSSMQQPSQQDQPLVAESSGGDILRALQLAFDKAASGLGQNNAISSKRPSDCNERLDAATDTWTNLVEMMDKALAAHPTTESVLEPMRKALAGIPSNTDHDDQTVPIAIRKIQIGLIGFQHIVQYIPERIASDLLSDVISGAETLRQESGNALSCEDYVSSQDSGKYQLHPSCAVVQILYDDYLAQIKTKVEAMASKTSNKSLLRAALASLQFQSSGAYLTDQGAKEYVDQLEGSDSTPEVHSLVEIMRLVIAAGDALQACQVSIQKNALRQEIQMSTVLDFEQLMYSHLLMNMRRKDPIKRQQTNHFATNSETGAGCEQLYVEAISKTKAIAHEAEATRVMSTNLEDKLTQSILKGFAERVGRTLASLTKNQSEVQLLELETALSVLVETLKRVPEGDAYAVMKRMLNPIAQMSGEVHNLHTCVMTSATPLRSNRDGQEYGQGHREAIVLRCGFLAESLRDTLAWSLQIADLAWKKDKKNSRKKIQKRDRKKIQAQMAVLQDRVEELAKAVDLWDEDADALAENVYDTVRTPSWQKDAFQPSDLMAMGMSGFFELESFLIAQANSLEACTRVQQATSGGEL</sequence>
<protein>
    <submittedName>
        <fullName evidence="3">Uncharacterized protein</fullName>
    </submittedName>
</protein>
<feature type="compositionally biased region" description="Polar residues" evidence="2">
    <location>
        <begin position="7"/>
        <end position="16"/>
    </location>
</feature>
<accession>A0A9P6PVY2</accession>
<gene>
    <name evidence="3" type="ORF">BG011_005920</name>
</gene>
<comment type="caution">
    <text evidence="3">The sequence shown here is derived from an EMBL/GenBank/DDBJ whole genome shotgun (WGS) entry which is preliminary data.</text>
</comment>
<proteinExistence type="predicted"/>
<reference evidence="3" key="1">
    <citation type="journal article" date="2020" name="Fungal Divers.">
        <title>Resolving the Mortierellaceae phylogeny through synthesis of multi-gene phylogenetics and phylogenomics.</title>
        <authorList>
            <person name="Vandepol N."/>
            <person name="Liber J."/>
            <person name="Desiro A."/>
            <person name="Na H."/>
            <person name="Kennedy M."/>
            <person name="Barry K."/>
            <person name="Grigoriev I.V."/>
            <person name="Miller A.N."/>
            <person name="O'Donnell K."/>
            <person name="Stajich J.E."/>
            <person name="Bonito G."/>
        </authorList>
    </citation>
    <scope>NUCLEOTIDE SEQUENCE</scope>
    <source>
        <strain evidence="3">KOD948</strain>
    </source>
</reference>
<dbReference type="AlphaFoldDB" id="A0A9P6PVY2"/>
<name>A0A9P6PVY2_9FUNG</name>
<evidence type="ECO:0000256" key="1">
    <source>
        <dbReference type="SAM" id="Coils"/>
    </source>
</evidence>
<keyword evidence="4" id="KW-1185">Reference proteome</keyword>
<dbReference type="Proteomes" id="UP000726737">
    <property type="component" value="Unassembled WGS sequence"/>
</dbReference>
<feature type="region of interest" description="Disordered" evidence="2">
    <location>
        <begin position="1"/>
        <end position="25"/>
    </location>
</feature>
<dbReference type="EMBL" id="JAAAJA010000417">
    <property type="protein sequence ID" value="KAG0254157.1"/>
    <property type="molecule type" value="Genomic_DNA"/>
</dbReference>
<evidence type="ECO:0000313" key="4">
    <source>
        <dbReference type="Proteomes" id="UP000726737"/>
    </source>
</evidence>
<organism evidence="3 4">
    <name type="scientific">Mortierella polycephala</name>
    <dbReference type="NCBI Taxonomy" id="41804"/>
    <lineage>
        <taxon>Eukaryota</taxon>
        <taxon>Fungi</taxon>
        <taxon>Fungi incertae sedis</taxon>
        <taxon>Mucoromycota</taxon>
        <taxon>Mortierellomycotina</taxon>
        <taxon>Mortierellomycetes</taxon>
        <taxon>Mortierellales</taxon>
        <taxon>Mortierellaceae</taxon>
        <taxon>Mortierella</taxon>
    </lineage>
</organism>
<evidence type="ECO:0000313" key="3">
    <source>
        <dbReference type="EMBL" id="KAG0254157.1"/>
    </source>
</evidence>